<reference evidence="6 7" key="1">
    <citation type="submission" date="2019-04" db="EMBL/GenBank/DDBJ databases">
        <title>Phreatobacter aquaticus sp. nov.</title>
        <authorList>
            <person name="Choi A."/>
        </authorList>
    </citation>
    <scope>NUCLEOTIDE SEQUENCE [LARGE SCALE GENOMIC DNA]</scope>
    <source>
        <strain evidence="6 7">KCTC 52518</strain>
    </source>
</reference>
<dbReference type="PANTHER" id="PTHR30537">
    <property type="entry name" value="HTH-TYPE TRANSCRIPTIONAL REGULATOR"/>
    <property type="match status" value="1"/>
</dbReference>
<evidence type="ECO:0000313" key="6">
    <source>
        <dbReference type="EMBL" id="QCI63447.1"/>
    </source>
</evidence>
<evidence type="ECO:0000256" key="2">
    <source>
        <dbReference type="ARBA" id="ARBA00023015"/>
    </source>
</evidence>
<dbReference type="Gene3D" id="1.10.10.10">
    <property type="entry name" value="Winged helix-like DNA-binding domain superfamily/Winged helix DNA-binding domain"/>
    <property type="match status" value="1"/>
</dbReference>
<evidence type="ECO:0000256" key="3">
    <source>
        <dbReference type="ARBA" id="ARBA00023125"/>
    </source>
</evidence>
<accession>A0A4D7B628</accession>
<dbReference type="OrthoDB" id="9812435at2"/>
<dbReference type="KEGG" id="pstg:E8M01_03850"/>
<keyword evidence="4" id="KW-0804">Transcription</keyword>
<dbReference type="SUPFAM" id="SSF53850">
    <property type="entry name" value="Periplasmic binding protein-like II"/>
    <property type="match status" value="1"/>
</dbReference>
<comment type="similarity">
    <text evidence="1">Belongs to the LysR transcriptional regulatory family.</text>
</comment>
<evidence type="ECO:0000313" key="7">
    <source>
        <dbReference type="Proteomes" id="UP000298781"/>
    </source>
</evidence>
<dbReference type="PROSITE" id="PS50931">
    <property type="entry name" value="HTH_LYSR"/>
    <property type="match status" value="1"/>
</dbReference>
<dbReference type="Proteomes" id="UP000298781">
    <property type="component" value="Chromosome"/>
</dbReference>
<protein>
    <submittedName>
        <fullName evidence="6">LysR family transcriptional regulator</fullName>
    </submittedName>
</protein>
<keyword evidence="2" id="KW-0805">Transcription regulation</keyword>
<dbReference type="GO" id="GO:0043565">
    <property type="term" value="F:sequence-specific DNA binding"/>
    <property type="evidence" value="ECO:0007669"/>
    <property type="project" value="TreeGrafter"/>
</dbReference>
<evidence type="ECO:0000256" key="4">
    <source>
        <dbReference type="ARBA" id="ARBA00023163"/>
    </source>
</evidence>
<gene>
    <name evidence="6" type="ORF">E8M01_03850</name>
</gene>
<dbReference type="InterPro" id="IPR036390">
    <property type="entry name" value="WH_DNA-bd_sf"/>
</dbReference>
<dbReference type="RefSeq" id="WP_136958905.1">
    <property type="nucleotide sequence ID" value="NZ_CP039690.1"/>
</dbReference>
<evidence type="ECO:0000259" key="5">
    <source>
        <dbReference type="PROSITE" id="PS50931"/>
    </source>
</evidence>
<dbReference type="GO" id="GO:0003700">
    <property type="term" value="F:DNA-binding transcription factor activity"/>
    <property type="evidence" value="ECO:0007669"/>
    <property type="project" value="InterPro"/>
</dbReference>
<dbReference type="InterPro" id="IPR000847">
    <property type="entry name" value="LysR_HTH_N"/>
</dbReference>
<organism evidence="6 7">
    <name type="scientific">Phreatobacter stygius</name>
    <dbReference type="NCBI Taxonomy" id="1940610"/>
    <lineage>
        <taxon>Bacteria</taxon>
        <taxon>Pseudomonadati</taxon>
        <taxon>Pseudomonadota</taxon>
        <taxon>Alphaproteobacteria</taxon>
        <taxon>Hyphomicrobiales</taxon>
        <taxon>Phreatobacteraceae</taxon>
        <taxon>Phreatobacter</taxon>
    </lineage>
</organism>
<keyword evidence="3" id="KW-0238">DNA-binding</keyword>
<dbReference type="InterPro" id="IPR036388">
    <property type="entry name" value="WH-like_DNA-bd_sf"/>
</dbReference>
<dbReference type="AlphaFoldDB" id="A0A4D7B628"/>
<evidence type="ECO:0000256" key="1">
    <source>
        <dbReference type="ARBA" id="ARBA00009437"/>
    </source>
</evidence>
<feature type="domain" description="HTH lysR-type" evidence="5">
    <location>
        <begin position="14"/>
        <end position="64"/>
    </location>
</feature>
<dbReference type="Pfam" id="PF00126">
    <property type="entry name" value="HTH_1"/>
    <property type="match status" value="1"/>
</dbReference>
<dbReference type="PANTHER" id="PTHR30537:SF71">
    <property type="entry name" value="TRANSCRIPTIONAL REGULATORY PROTEIN"/>
    <property type="match status" value="1"/>
</dbReference>
<sequence length="301" mass="32668">MSRQDINRSGEMDVFVRVIELGGFSAAARACRMTPSAVSKLIARLETRLGVRLINRSTRSLQLTAEGAVFYERAVQILGDLDTAEREAAAGASPRGRLRVNANVAFGRRYLVPLIPDFLARYPQVSLDLVLTDTVVDLLEQRADVAIRVGPLRESRLVARKLGISRVAVVASPGYLARHGMPETPADLVKHNLLGFSFTRLVEGWPFRDETGGIVTVSPVGNALASDGETMLELVLAGLGLARLSVMQTRDDIAAGRLVPVLEPYNPGDTEDISAIFVGQGGHLPARVRAFLDYLVETVRL</sequence>
<dbReference type="FunFam" id="1.10.10.10:FF:000001">
    <property type="entry name" value="LysR family transcriptional regulator"/>
    <property type="match status" value="1"/>
</dbReference>
<dbReference type="InterPro" id="IPR005119">
    <property type="entry name" value="LysR_subst-bd"/>
</dbReference>
<keyword evidence="7" id="KW-1185">Reference proteome</keyword>
<proteinExistence type="inferred from homology"/>
<dbReference type="EMBL" id="CP039690">
    <property type="protein sequence ID" value="QCI63447.1"/>
    <property type="molecule type" value="Genomic_DNA"/>
</dbReference>
<dbReference type="InterPro" id="IPR058163">
    <property type="entry name" value="LysR-type_TF_proteobact-type"/>
</dbReference>
<dbReference type="Pfam" id="PF03466">
    <property type="entry name" value="LysR_substrate"/>
    <property type="match status" value="1"/>
</dbReference>
<dbReference type="SUPFAM" id="SSF46785">
    <property type="entry name" value="Winged helix' DNA-binding domain"/>
    <property type="match status" value="1"/>
</dbReference>
<dbReference type="Gene3D" id="3.40.190.290">
    <property type="match status" value="1"/>
</dbReference>
<name>A0A4D7B628_9HYPH</name>
<dbReference type="GO" id="GO:0006351">
    <property type="term" value="P:DNA-templated transcription"/>
    <property type="evidence" value="ECO:0007669"/>
    <property type="project" value="TreeGrafter"/>
</dbReference>